<dbReference type="SUPFAM" id="SSF82549">
    <property type="entry name" value="DAK1/DegV-like"/>
    <property type="match status" value="1"/>
</dbReference>
<dbReference type="PROSITE" id="PS51482">
    <property type="entry name" value="DEGV"/>
    <property type="match status" value="1"/>
</dbReference>
<dbReference type="InterPro" id="IPR003797">
    <property type="entry name" value="DegV"/>
</dbReference>
<dbReference type="Gene3D" id="3.40.50.10170">
    <property type="match status" value="1"/>
</dbReference>
<evidence type="ECO:0000256" key="2">
    <source>
        <dbReference type="ARBA" id="ARBA00023121"/>
    </source>
</evidence>
<accession>A0ABS2PAM2</accession>
<dbReference type="Pfam" id="PF02645">
    <property type="entry name" value="DegV"/>
    <property type="match status" value="1"/>
</dbReference>
<dbReference type="Proteomes" id="UP000741863">
    <property type="component" value="Unassembled WGS sequence"/>
</dbReference>
<evidence type="ECO:0000313" key="4">
    <source>
        <dbReference type="Proteomes" id="UP000741863"/>
    </source>
</evidence>
<sequence>MDKIKIVTDSTTDLPEEVLEHHQVTVVPLTILIDNNSYKDGVDLNPDRFLEMMRESEELPKTSQPSLGELIEAYEELGKDGSRILSIHMTAGMSGTYKAASIAAEQADADVTVIDSTFIANALGFQVIEAATMASEGKSMDEILERLDHIRKNSKLFVVVSTLENLLKGGRIGRGKAFIGSLLKLKPIAALEDGVYTPVTKVRTQNQVIQTLMNHFKQDTEGKEVKGVSISHANGLELAHKLREKLSEHKVSIQSTTPVISTHTGEGAIGFTYYTD</sequence>
<organism evidence="3 4">
    <name type="scientific">Geomicrobium sediminis</name>
    <dbReference type="NCBI Taxonomy" id="1347788"/>
    <lineage>
        <taxon>Bacteria</taxon>
        <taxon>Bacillati</taxon>
        <taxon>Bacillota</taxon>
        <taxon>Bacilli</taxon>
        <taxon>Bacillales</taxon>
        <taxon>Geomicrobium</taxon>
    </lineage>
</organism>
<keyword evidence="4" id="KW-1185">Reference proteome</keyword>
<protein>
    <submittedName>
        <fullName evidence="3">DegV family protein with EDD domain</fullName>
    </submittedName>
</protein>
<comment type="caution">
    <text evidence="3">The sequence shown here is derived from an EMBL/GenBank/DDBJ whole genome shotgun (WGS) entry which is preliminary data.</text>
</comment>
<comment type="function">
    <text evidence="1">May bind long-chain fatty acids, such as palmitate, and may play a role in lipid transport or fatty acid metabolism.</text>
</comment>
<dbReference type="Gene3D" id="3.30.1180.10">
    <property type="match status" value="1"/>
</dbReference>
<evidence type="ECO:0000256" key="1">
    <source>
        <dbReference type="ARBA" id="ARBA00003238"/>
    </source>
</evidence>
<gene>
    <name evidence="3" type="ORF">JOD17_001543</name>
</gene>
<reference evidence="3 4" key="1">
    <citation type="submission" date="2021-01" db="EMBL/GenBank/DDBJ databases">
        <title>Genomic Encyclopedia of Type Strains, Phase IV (KMG-IV): sequencing the most valuable type-strain genomes for metagenomic binning, comparative biology and taxonomic classification.</title>
        <authorList>
            <person name="Goeker M."/>
        </authorList>
    </citation>
    <scope>NUCLEOTIDE SEQUENCE [LARGE SCALE GENOMIC DNA]</scope>
    <source>
        <strain evidence="3 4">DSM 25540</strain>
    </source>
</reference>
<dbReference type="EMBL" id="JAFBEC010000003">
    <property type="protein sequence ID" value="MBM7632450.1"/>
    <property type="molecule type" value="Genomic_DNA"/>
</dbReference>
<keyword evidence="2" id="KW-0446">Lipid-binding</keyword>
<dbReference type="InterPro" id="IPR043168">
    <property type="entry name" value="DegV_C"/>
</dbReference>
<dbReference type="InterPro" id="IPR050270">
    <property type="entry name" value="DegV_domain_contain"/>
</dbReference>
<evidence type="ECO:0000313" key="3">
    <source>
        <dbReference type="EMBL" id="MBM7632450.1"/>
    </source>
</evidence>
<dbReference type="PANTHER" id="PTHR33434">
    <property type="entry name" value="DEGV DOMAIN-CONTAINING PROTEIN DR_1986-RELATED"/>
    <property type="match status" value="1"/>
</dbReference>
<proteinExistence type="predicted"/>
<dbReference type="PANTHER" id="PTHR33434:SF8">
    <property type="entry name" value="DEGV DOMAIN-CONTAINING PROTEIN SPR1019"/>
    <property type="match status" value="1"/>
</dbReference>
<name>A0ABS2PAM2_9BACL</name>
<dbReference type="RefSeq" id="WP_204696662.1">
    <property type="nucleotide sequence ID" value="NZ_JAFBEC010000003.1"/>
</dbReference>
<dbReference type="NCBIfam" id="TIGR00762">
    <property type="entry name" value="DegV"/>
    <property type="match status" value="1"/>
</dbReference>